<evidence type="ECO:0000259" key="2">
    <source>
        <dbReference type="Pfam" id="PF07331"/>
    </source>
</evidence>
<reference evidence="3 4" key="1">
    <citation type="submission" date="2020-08" db="EMBL/GenBank/DDBJ databases">
        <title>Genomic Encyclopedia of Type Strains, Phase IV (KMG-IV): sequencing the most valuable type-strain genomes for metagenomic binning, comparative biology and taxonomic classification.</title>
        <authorList>
            <person name="Goeker M."/>
        </authorList>
    </citation>
    <scope>NUCLEOTIDE SEQUENCE [LARGE SCALE GENOMIC DNA]</scope>
    <source>
        <strain evidence="3 4">DSM 12706</strain>
    </source>
</reference>
<evidence type="ECO:0000313" key="3">
    <source>
        <dbReference type="EMBL" id="MBB5047218.1"/>
    </source>
</evidence>
<feature type="transmembrane region" description="Helical" evidence="1">
    <location>
        <begin position="154"/>
        <end position="171"/>
    </location>
</feature>
<feature type="domain" description="DUF1468" evidence="2">
    <location>
        <begin position="118"/>
        <end position="250"/>
    </location>
</feature>
<evidence type="ECO:0000313" key="4">
    <source>
        <dbReference type="Proteomes" id="UP000542353"/>
    </source>
</evidence>
<dbReference type="EMBL" id="JACHIH010000009">
    <property type="protein sequence ID" value="MBB5047218.1"/>
    <property type="molecule type" value="Genomic_DNA"/>
</dbReference>
<name>A0A7W7Z3L6_9BRAD</name>
<organism evidence="3 4">
    <name type="scientific">Rhodopseudomonas rhenobacensis</name>
    <dbReference type="NCBI Taxonomy" id="87461"/>
    <lineage>
        <taxon>Bacteria</taxon>
        <taxon>Pseudomonadati</taxon>
        <taxon>Pseudomonadota</taxon>
        <taxon>Alphaproteobacteria</taxon>
        <taxon>Hyphomicrobiales</taxon>
        <taxon>Nitrobacteraceae</taxon>
        <taxon>Rhodopseudomonas</taxon>
    </lineage>
</organism>
<sequence>MADTVGRLPEQTRRAARNGSGALAVLLLALAPQLVHVLWAAVSPLYRVPIGNPAQIAVDYATALGTALPAWLGATFGTVPSPPLPSAVLLALIYCYPLIALALLTLMVRPRGPQDYYGGIVLIAIAGLALWASSDLEGMQGFSVGAGTVPRLCGVLLMGLGAGIVAVGLFSEGPALARYAWRGPLFVSLAILGFALAIRPLGLVISAFASFMVAALGTPETRWRETTVVGIALTAGCSLLFPYALGLPLPLLPRFLLP</sequence>
<protein>
    <recommendedName>
        <fullName evidence="2">DUF1468 domain-containing protein</fullName>
    </recommendedName>
</protein>
<dbReference type="Proteomes" id="UP000542353">
    <property type="component" value="Unassembled WGS sequence"/>
</dbReference>
<keyword evidence="1" id="KW-1133">Transmembrane helix</keyword>
<keyword evidence="4" id="KW-1185">Reference proteome</keyword>
<comment type="caution">
    <text evidence="3">The sequence shown here is derived from an EMBL/GenBank/DDBJ whole genome shotgun (WGS) entry which is preliminary data.</text>
</comment>
<dbReference type="RefSeq" id="WP_184256832.1">
    <property type="nucleotide sequence ID" value="NZ_JACHIH010000009.1"/>
</dbReference>
<evidence type="ECO:0000256" key="1">
    <source>
        <dbReference type="SAM" id="Phobius"/>
    </source>
</evidence>
<gene>
    <name evidence="3" type="ORF">HNR60_001970</name>
</gene>
<keyword evidence="1" id="KW-0472">Membrane</keyword>
<dbReference type="InterPro" id="IPR009936">
    <property type="entry name" value="DUF1468"/>
</dbReference>
<feature type="transmembrane region" description="Helical" evidence="1">
    <location>
        <begin position="183"/>
        <end position="216"/>
    </location>
</feature>
<dbReference type="AlphaFoldDB" id="A0A7W7Z3L6"/>
<feature type="transmembrane region" description="Helical" evidence="1">
    <location>
        <begin position="84"/>
        <end position="104"/>
    </location>
</feature>
<keyword evidence="1" id="KW-0812">Transmembrane</keyword>
<accession>A0A7W7Z3L6</accession>
<proteinExistence type="predicted"/>
<feature type="transmembrane region" description="Helical" evidence="1">
    <location>
        <begin position="116"/>
        <end position="134"/>
    </location>
</feature>
<feature type="transmembrane region" description="Helical" evidence="1">
    <location>
        <begin position="228"/>
        <end position="252"/>
    </location>
</feature>
<dbReference type="Pfam" id="PF07331">
    <property type="entry name" value="TctB"/>
    <property type="match status" value="1"/>
</dbReference>
<feature type="transmembrane region" description="Helical" evidence="1">
    <location>
        <begin position="21"/>
        <end position="42"/>
    </location>
</feature>